<reference evidence="1 2" key="1">
    <citation type="journal article" date="2012" name="Genome Biol.">
        <title>Genome and low-iron response of an oceanic diatom adapted to chronic iron limitation.</title>
        <authorList>
            <person name="Lommer M."/>
            <person name="Specht M."/>
            <person name="Roy A.S."/>
            <person name="Kraemer L."/>
            <person name="Andreson R."/>
            <person name="Gutowska M.A."/>
            <person name="Wolf J."/>
            <person name="Bergner S.V."/>
            <person name="Schilhabel M.B."/>
            <person name="Klostermeier U.C."/>
            <person name="Beiko R.G."/>
            <person name="Rosenstiel P."/>
            <person name="Hippler M."/>
            <person name="Laroche J."/>
        </authorList>
    </citation>
    <scope>NUCLEOTIDE SEQUENCE [LARGE SCALE GENOMIC DNA]</scope>
    <source>
        <strain evidence="1 2">CCMP1005</strain>
    </source>
</reference>
<proteinExistence type="predicted"/>
<dbReference type="EMBL" id="AGNL01044973">
    <property type="protein sequence ID" value="EJK49272.1"/>
    <property type="molecule type" value="Genomic_DNA"/>
</dbReference>
<accession>K0RRK7</accession>
<dbReference type="Gene3D" id="2.60.120.920">
    <property type="match status" value="1"/>
</dbReference>
<dbReference type="OrthoDB" id="195558at2759"/>
<sequence>MADGGGEKILKTAEDGGQGGVVTAEEAAQLRRRIAELESEIERLRRRGQGEGNHGVLPVVVATTVDLSRVDTSIFSHVTSFLGTSRELLNLALTCKAFGWRQPVSTLNWSLVEEVARQTVCSRATDDEMSCLPQYVVTGATTWLSILHRHGHLLVFDVLLGGYIEHVNGDKTAVCMKGGYFCSSVAVSSGYVMRSGAHYAEFLITGEPYIGIVRPMPGLDTSAYQEGDFCFIGDDDLYAVFLFQRSDDWGDSDVHECDFSCDDGTLSFTAWEENAIDEISNYEWVGMESCQSGDTVGMLLNLDEGTLTVYKNNRLLGMMKDGLSGPYCWYVNLFKHQTGTDAVSINRGTHPNSDGATSA</sequence>
<gene>
    <name evidence="1" type="ORF">THAOC_31875</name>
</gene>
<protein>
    <recommendedName>
        <fullName evidence="3">B30.2/SPRY domain-containing protein</fullName>
    </recommendedName>
</protein>
<dbReference type="SUPFAM" id="SSF49899">
    <property type="entry name" value="Concanavalin A-like lectins/glucanases"/>
    <property type="match status" value="1"/>
</dbReference>
<dbReference type="Proteomes" id="UP000266841">
    <property type="component" value="Unassembled WGS sequence"/>
</dbReference>
<evidence type="ECO:0000313" key="1">
    <source>
        <dbReference type="EMBL" id="EJK49272.1"/>
    </source>
</evidence>
<dbReference type="AlphaFoldDB" id="K0RRK7"/>
<evidence type="ECO:0008006" key="3">
    <source>
        <dbReference type="Google" id="ProtNLM"/>
    </source>
</evidence>
<name>K0RRK7_THAOC</name>
<keyword evidence="2" id="KW-1185">Reference proteome</keyword>
<comment type="caution">
    <text evidence="1">The sequence shown here is derived from an EMBL/GenBank/DDBJ whole genome shotgun (WGS) entry which is preliminary data.</text>
</comment>
<dbReference type="InterPro" id="IPR013320">
    <property type="entry name" value="ConA-like_dom_sf"/>
</dbReference>
<evidence type="ECO:0000313" key="2">
    <source>
        <dbReference type="Proteomes" id="UP000266841"/>
    </source>
</evidence>
<organism evidence="1 2">
    <name type="scientific">Thalassiosira oceanica</name>
    <name type="common">Marine diatom</name>
    <dbReference type="NCBI Taxonomy" id="159749"/>
    <lineage>
        <taxon>Eukaryota</taxon>
        <taxon>Sar</taxon>
        <taxon>Stramenopiles</taxon>
        <taxon>Ochrophyta</taxon>
        <taxon>Bacillariophyta</taxon>
        <taxon>Coscinodiscophyceae</taxon>
        <taxon>Thalassiosirophycidae</taxon>
        <taxon>Thalassiosirales</taxon>
        <taxon>Thalassiosiraceae</taxon>
        <taxon>Thalassiosira</taxon>
    </lineage>
</organism>
<dbReference type="InterPro" id="IPR043136">
    <property type="entry name" value="B30.2/SPRY_sf"/>
</dbReference>